<protein>
    <submittedName>
        <fullName evidence="1">Uncharacterized protein</fullName>
    </submittedName>
</protein>
<comment type="caution">
    <text evidence="1">The sequence shown here is derived from an EMBL/GenBank/DDBJ whole genome shotgun (WGS) entry which is preliminary data.</text>
</comment>
<organism evidence="1">
    <name type="scientific">marine sediment metagenome</name>
    <dbReference type="NCBI Taxonomy" id="412755"/>
    <lineage>
        <taxon>unclassified sequences</taxon>
        <taxon>metagenomes</taxon>
        <taxon>ecological metagenomes</taxon>
    </lineage>
</organism>
<feature type="non-terminal residue" evidence="1">
    <location>
        <position position="1"/>
    </location>
</feature>
<evidence type="ECO:0000313" key="1">
    <source>
        <dbReference type="EMBL" id="GAI77294.1"/>
    </source>
</evidence>
<accession>X1TB88</accession>
<reference evidence="1" key="1">
    <citation type="journal article" date="2014" name="Front. Microbiol.">
        <title>High frequency of phylogenetically diverse reductive dehalogenase-homologous genes in deep subseafloor sedimentary metagenomes.</title>
        <authorList>
            <person name="Kawai M."/>
            <person name="Futagami T."/>
            <person name="Toyoda A."/>
            <person name="Takaki Y."/>
            <person name="Nishi S."/>
            <person name="Hori S."/>
            <person name="Arai W."/>
            <person name="Tsubouchi T."/>
            <person name="Morono Y."/>
            <person name="Uchiyama I."/>
            <person name="Ito T."/>
            <person name="Fujiyama A."/>
            <person name="Inagaki F."/>
            <person name="Takami H."/>
        </authorList>
    </citation>
    <scope>NUCLEOTIDE SEQUENCE</scope>
    <source>
        <strain evidence="1">Expedition CK06-06</strain>
    </source>
</reference>
<proteinExistence type="predicted"/>
<name>X1TB88_9ZZZZ</name>
<dbReference type="AlphaFoldDB" id="X1TB88"/>
<dbReference type="EMBL" id="BARW01006538">
    <property type="protein sequence ID" value="GAI77294.1"/>
    <property type="molecule type" value="Genomic_DNA"/>
</dbReference>
<sequence>FEVETDFDIEGWDKKSELKFNRAIQLSELSKLESIKARDSHIIPEPKEGEEPEDPFERCDGFLRVVEGRYCLVKRIPVGYLKQAVYPVITDTVITYGSEYPFNEAISTYVSCAILDATHFVVGYADGGDASHGKAKIGAVSSGDEIAYGDEYEFNAADTRAISCAALDATHFVVCYRDYTSPWYGEAMIGVVTGDAIAYGDKYAFNAATTDYISCAALDATHFVVGYQDTGDASHGKAKIGAVSSGDEIAYGDEYTFNAATTDYISCAATECATSITLDATHFVVGFEDDGGDDYGIAMIGVLPSPVGLENKSANMASKMVAAGLI</sequence>
<gene>
    <name evidence="1" type="ORF">S12H4_13737</name>
</gene>